<dbReference type="AlphaFoldDB" id="E6QLC3"/>
<organism evidence="1">
    <name type="scientific">mine drainage metagenome</name>
    <dbReference type="NCBI Taxonomy" id="410659"/>
    <lineage>
        <taxon>unclassified sequences</taxon>
        <taxon>metagenomes</taxon>
        <taxon>ecological metagenomes</taxon>
    </lineage>
</organism>
<protein>
    <submittedName>
        <fullName evidence="1">Uncharacterized protein</fullName>
    </submittedName>
</protein>
<gene>
    <name evidence="1" type="ORF">CARN6_1467</name>
</gene>
<accession>E6QLC3</accession>
<name>E6QLC3_9ZZZZ</name>
<proteinExistence type="predicted"/>
<comment type="caution">
    <text evidence="1">The sequence shown here is derived from an EMBL/GenBank/DDBJ whole genome shotgun (WGS) entry which is preliminary data.</text>
</comment>
<reference evidence="1" key="1">
    <citation type="submission" date="2009-10" db="EMBL/GenBank/DDBJ databases">
        <title>Diversity of trophic interactions inside an arsenic-rich microbial ecosystem.</title>
        <authorList>
            <person name="Bertin P.N."/>
            <person name="Heinrich-Salmeron A."/>
            <person name="Pelletier E."/>
            <person name="Goulhen-Chollet F."/>
            <person name="Arsene-Ploetze F."/>
            <person name="Gallien S."/>
            <person name="Calteau A."/>
            <person name="Vallenet D."/>
            <person name="Casiot C."/>
            <person name="Chane-Woon-Ming B."/>
            <person name="Giloteaux L."/>
            <person name="Barakat M."/>
            <person name="Bonnefoy V."/>
            <person name="Bruneel O."/>
            <person name="Chandler M."/>
            <person name="Cleiss J."/>
            <person name="Duran R."/>
            <person name="Elbaz-Poulichet F."/>
            <person name="Fonknechten N."/>
            <person name="Lauga B."/>
            <person name="Mornico D."/>
            <person name="Ortet P."/>
            <person name="Schaeffer C."/>
            <person name="Siguier P."/>
            <person name="Alexander Thil Smith A."/>
            <person name="Van Dorsselaer A."/>
            <person name="Weissenbach J."/>
            <person name="Medigue C."/>
            <person name="Le Paslier D."/>
        </authorList>
    </citation>
    <scope>NUCLEOTIDE SEQUENCE</scope>
</reference>
<sequence>MGTTCVRGVTGIGWKGGVKPGTAEASMERKGKRLSYRETARVVEMSWIACGNYRETFPYRSASNEGRLI</sequence>
<evidence type="ECO:0000313" key="1">
    <source>
        <dbReference type="EMBL" id="CBI08043.1"/>
    </source>
</evidence>
<dbReference type="EMBL" id="CABQ01000176">
    <property type="protein sequence ID" value="CBI08043.1"/>
    <property type="molecule type" value="Genomic_DNA"/>
</dbReference>